<proteinExistence type="inferred from homology"/>
<evidence type="ECO:0000256" key="3">
    <source>
        <dbReference type="ARBA" id="ARBA00022617"/>
    </source>
</evidence>
<dbReference type="Proteomes" id="UP000019473">
    <property type="component" value="Unassembled WGS sequence"/>
</dbReference>
<protein>
    <submittedName>
        <fullName evidence="8">Uncharacterized protein</fullName>
    </submittedName>
</protein>
<reference evidence="8 9" key="1">
    <citation type="submission" date="2013-03" db="EMBL/GenBank/DDBJ databases">
        <title>The Genome Sequence of Cladophialophora yegresii CBS 114405.</title>
        <authorList>
            <consortium name="The Broad Institute Genomics Platform"/>
            <person name="Cuomo C."/>
            <person name="de Hoog S."/>
            <person name="Gorbushina A."/>
            <person name="Walker B."/>
            <person name="Young S.K."/>
            <person name="Zeng Q."/>
            <person name="Gargeya S."/>
            <person name="Fitzgerald M."/>
            <person name="Haas B."/>
            <person name="Abouelleil A."/>
            <person name="Allen A.W."/>
            <person name="Alvarado L."/>
            <person name="Arachchi H.M."/>
            <person name="Berlin A.M."/>
            <person name="Chapman S.B."/>
            <person name="Gainer-Dewar J."/>
            <person name="Goldberg J."/>
            <person name="Griggs A."/>
            <person name="Gujja S."/>
            <person name="Hansen M."/>
            <person name="Howarth C."/>
            <person name="Imamovic A."/>
            <person name="Ireland A."/>
            <person name="Larimer J."/>
            <person name="McCowan C."/>
            <person name="Murphy C."/>
            <person name="Pearson M."/>
            <person name="Poon T.W."/>
            <person name="Priest M."/>
            <person name="Roberts A."/>
            <person name="Saif S."/>
            <person name="Shea T."/>
            <person name="Sisk P."/>
            <person name="Sykes S."/>
            <person name="Wortman J."/>
            <person name="Nusbaum C."/>
            <person name="Birren B."/>
        </authorList>
    </citation>
    <scope>NUCLEOTIDE SEQUENCE [LARGE SCALE GENOMIC DNA]</scope>
    <source>
        <strain evidence="8 9">CBS 114405</strain>
    </source>
</reference>
<feature type="non-terminal residue" evidence="8">
    <location>
        <position position="1"/>
    </location>
</feature>
<keyword evidence="5" id="KW-0560">Oxidoreductase</keyword>
<evidence type="ECO:0000256" key="5">
    <source>
        <dbReference type="ARBA" id="ARBA00023002"/>
    </source>
</evidence>
<gene>
    <name evidence="8" type="ORF">A1O7_07814</name>
</gene>
<keyword evidence="4" id="KW-0479">Metal-binding</keyword>
<dbReference type="PANTHER" id="PTHR24305:SF237">
    <property type="entry name" value="CYTOCHROME P450 MONOOXYGENASE ATNE-RELATED"/>
    <property type="match status" value="1"/>
</dbReference>
<organism evidence="8 9">
    <name type="scientific">Cladophialophora yegresii CBS 114405</name>
    <dbReference type="NCBI Taxonomy" id="1182544"/>
    <lineage>
        <taxon>Eukaryota</taxon>
        <taxon>Fungi</taxon>
        <taxon>Dikarya</taxon>
        <taxon>Ascomycota</taxon>
        <taxon>Pezizomycotina</taxon>
        <taxon>Eurotiomycetes</taxon>
        <taxon>Chaetothyriomycetidae</taxon>
        <taxon>Chaetothyriales</taxon>
        <taxon>Herpotrichiellaceae</taxon>
        <taxon>Cladophialophora</taxon>
    </lineage>
</organism>
<dbReference type="GO" id="GO:0004497">
    <property type="term" value="F:monooxygenase activity"/>
    <property type="evidence" value="ECO:0007669"/>
    <property type="project" value="UniProtKB-KW"/>
</dbReference>
<accession>W9VYY5</accession>
<evidence type="ECO:0000256" key="2">
    <source>
        <dbReference type="ARBA" id="ARBA00010617"/>
    </source>
</evidence>
<dbReference type="RefSeq" id="XP_007760000.1">
    <property type="nucleotide sequence ID" value="XM_007761810.1"/>
</dbReference>
<dbReference type="InterPro" id="IPR001128">
    <property type="entry name" value="Cyt_P450"/>
</dbReference>
<comment type="cofactor">
    <cofactor evidence="1">
        <name>heme</name>
        <dbReference type="ChEBI" id="CHEBI:30413"/>
    </cofactor>
</comment>
<dbReference type="GO" id="GO:0020037">
    <property type="term" value="F:heme binding"/>
    <property type="evidence" value="ECO:0007669"/>
    <property type="project" value="InterPro"/>
</dbReference>
<dbReference type="STRING" id="1182544.W9VYY5"/>
<dbReference type="AlphaFoldDB" id="W9VYY5"/>
<evidence type="ECO:0000256" key="4">
    <source>
        <dbReference type="ARBA" id="ARBA00022723"/>
    </source>
</evidence>
<dbReference type="Pfam" id="PF00067">
    <property type="entry name" value="p450"/>
    <property type="match status" value="1"/>
</dbReference>
<evidence type="ECO:0000256" key="6">
    <source>
        <dbReference type="ARBA" id="ARBA00023004"/>
    </source>
</evidence>
<evidence type="ECO:0000313" key="8">
    <source>
        <dbReference type="EMBL" id="EXJ57466.1"/>
    </source>
</evidence>
<keyword evidence="9" id="KW-1185">Reference proteome</keyword>
<dbReference type="EMBL" id="AMGW01000005">
    <property type="protein sequence ID" value="EXJ57466.1"/>
    <property type="molecule type" value="Genomic_DNA"/>
</dbReference>
<sequence>SSTSAVRQGQKLRSCVYLHAVLDESLQLRPPVSAAQWYVVTPGGQRFNGHIILADTEVGTSPYSLIHSPAYFDEPCRFTPGRRIESESKANSA</sequence>
<dbReference type="HOGENOM" id="CLU_2405282_0_0_1"/>
<evidence type="ECO:0000256" key="1">
    <source>
        <dbReference type="ARBA" id="ARBA00001971"/>
    </source>
</evidence>
<evidence type="ECO:0000256" key="7">
    <source>
        <dbReference type="ARBA" id="ARBA00023033"/>
    </source>
</evidence>
<dbReference type="InterPro" id="IPR036396">
    <property type="entry name" value="Cyt_P450_sf"/>
</dbReference>
<dbReference type="Gene3D" id="1.10.630.10">
    <property type="entry name" value="Cytochrome P450"/>
    <property type="match status" value="1"/>
</dbReference>
<comment type="similarity">
    <text evidence="2">Belongs to the cytochrome P450 family.</text>
</comment>
<evidence type="ECO:0000313" key="9">
    <source>
        <dbReference type="Proteomes" id="UP000019473"/>
    </source>
</evidence>
<dbReference type="GeneID" id="19182385"/>
<name>W9VYY5_9EURO</name>
<comment type="caution">
    <text evidence="8">The sequence shown here is derived from an EMBL/GenBank/DDBJ whole genome shotgun (WGS) entry which is preliminary data.</text>
</comment>
<keyword evidence="7" id="KW-0503">Monooxygenase</keyword>
<dbReference type="SUPFAM" id="SSF48264">
    <property type="entry name" value="Cytochrome P450"/>
    <property type="match status" value="1"/>
</dbReference>
<dbReference type="VEuPathDB" id="FungiDB:A1O7_07814"/>
<dbReference type="OrthoDB" id="1470350at2759"/>
<keyword evidence="3" id="KW-0349">Heme</keyword>
<dbReference type="InterPro" id="IPR050121">
    <property type="entry name" value="Cytochrome_P450_monoxygenase"/>
</dbReference>
<dbReference type="PANTHER" id="PTHR24305">
    <property type="entry name" value="CYTOCHROME P450"/>
    <property type="match status" value="1"/>
</dbReference>
<dbReference type="GO" id="GO:0005506">
    <property type="term" value="F:iron ion binding"/>
    <property type="evidence" value="ECO:0007669"/>
    <property type="project" value="InterPro"/>
</dbReference>
<dbReference type="GO" id="GO:0016705">
    <property type="term" value="F:oxidoreductase activity, acting on paired donors, with incorporation or reduction of molecular oxygen"/>
    <property type="evidence" value="ECO:0007669"/>
    <property type="project" value="InterPro"/>
</dbReference>
<keyword evidence="6" id="KW-0408">Iron</keyword>